<name>A0ABU7LTZ5_9PROT</name>
<dbReference type="NCBIfam" id="TIGR01245">
    <property type="entry name" value="trpD"/>
    <property type="match status" value="1"/>
</dbReference>
<keyword evidence="2 4" id="KW-0808">Transferase</keyword>
<evidence type="ECO:0000256" key="1">
    <source>
        <dbReference type="ARBA" id="ARBA00022676"/>
    </source>
</evidence>
<protein>
    <recommendedName>
        <fullName evidence="4">Anthranilate phosphoribosyltransferase</fullName>
        <ecNumber evidence="4">2.4.2.18</ecNumber>
    </recommendedName>
</protein>
<feature type="binding site" evidence="4">
    <location>
        <position position="105"/>
    </location>
    <ligand>
        <name>anthranilate</name>
        <dbReference type="ChEBI" id="CHEBI:16567"/>
        <label>1</label>
    </ligand>
</feature>
<dbReference type="InterPro" id="IPR035902">
    <property type="entry name" value="Nuc_phospho_transferase"/>
</dbReference>
<feature type="binding site" evidence="4">
    <location>
        <position position="86"/>
    </location>
    <ligand>
        <name>Mg(2+)</name>
        <dbReference type="ChEBI" id="CHEBI:18420"/>
        <label>1</label>
    </ligand>
</feature>
<dbReference type="SUPFAM" id="SSF52418">
    <property type="entry name" value="Nucleoside phosphorylase/phosphoribosyltransferase catalytic domain"/>
    <property type="match status" value="1"/>
</dbReference>
<comment type="caution">
    <text evidence="7">The sequence shown here is derived from an EMBL/GenBank/DDBJ whole genome shotgun (WGS) entry which is preliminary data.</text>
</comment>
<keyword evidence="4" id="KW-0028">Amino-acid biosynthesis</keyword>
<gene>
    <name evidence="4 7" type="primary">trpD</name>
    <name evidence="7" type="ORF">V0U79_10570</name>
</gene>
<dbReference type="GO" id="GO:0004048">
    <property type="term" value="F:anthranilate phosphoribosyltransferase activity"/>
    <property type="evidence" value="ECO:0007669"/>
    <property type="project" value="UniProtKB-EC"/>
</dbReference>
<comment type="caution">
    <text evidence="4">Lacks conserved residue(s) required for the propagation of feature annotation.</text>
</comment>
<keyword evidence="4" id="KW-0460">Magnesium</keyword>
<keyword evidence="8" id="KW-1185">Reference proteome</keyword>
<feature type="binding site" evidence="4">
    <location>
        <position position="220"/>
    </location>
    <ligand>
        <name>Mg(2+)</name>
        <dbReference type="ChEBI" id="CHEBI:18420"/>
        <label>2</label>
    </ligand>
</feature>
<dbReference type="SUPFAM" id="SSF47648">
    <property type="entry name" value="Nucleoside phosphorylase/phosphoribosyltransferase N-terminal domain"/>
    <property type="match status" value="1"/>
</dbReference>
<dbReference type="InterPro" id="IPR017459">
    <property type="entry name" value="Glycosyl_Trfase_fam3_N_dom"/>
</dbReference>
<evidence type="ECO:0000313" key="8">
    <source>
        <dbReference type="Proteomes" id="UP001354971"/>
    </source>
</evidence>
<evidence type="ECO:0000256" key="4">
    <source>
        <dbReference type="HAMAP-Rule" id="MF_00211"/>
    </source>
</evidence>
<evidence type="ECO:0000259" key="6">
    <source>
        <dbReference type="Pfam" id="PF02885"/>
    </source>
</evidence>
<organism evidence="7 8">
    <name type="scientific">Hyphobacterium lacteum</name>
    <dbReference type="NCBI Taxonomy" id="3116575"/>
    <lineage>
        <taxon>Bacteria</taxon>
        <taxon>Pseudomonadati</taxon>
        <taxon>Pseudomonadota</taxon>
        <taxon>Alphaproteobacteria</taxon>
        <taxon>Maricaulales</taxon>
        <taxon>Maricaulaceae</taxon>
        <taxon>Hyphobacterium</taxon>
    </lineage>
</organism>
<comment type="function">
    <text evidence="4">Catalyzes the transfer of the phosphoribosyl group of 5-phosphorylribose-1-pyrophosphate (PRPP) to anthranilate to yield N-(5'-phosphoribosyl)-anthranilate (PRA).</text>
</comment>
<feature type="domain" description="Glycosyl transferase family 3 N-terminal" evidence="6">
    <location>
        <begin position="2"/>
        <end position="58"/>
    </location>
</feature>
<dbReference type="Pfam" id="PF02885">
    <property type="entry name" value="Glycos_trans_3N"/>
    <property type="match status" value="1"/>
</dbReference>
<evidence type="ECO:0000259" key="5">
    <source>
        <dbReference type="Pfam" id="PF00591"/>
    </source>
</evidence>
<dbReference type="InterPro" id="IPR005940">
    <property type="entry name" value="Anthranilate_Pribosyl_Tfrase"/>
</dbReference>
<dbReference type="Gene3D" id="3.40.1030.10">
    <property type="entry name" value="Nucleoside phosphorylase/phosphoribosyltransferase catalytic domain"/>
    <property type="match status" value="1"/>
</dbReference>
<feature type="binding site" evidence="4">
    <location>
        <position position="219"/>
    </location>
    <ligand>
        <name>Mg(2+)</name>
        <dbReference type="ChEBI" id="CHEBI:18420"/>
        <label>2</label>
    </ligand>
</feature>
<comment type="similarity">
    <text evidence="4">Belongs to the anthranilate phosphoribosyltransferase family.</text>
</comment>
<feature type="binding site" evidence="4">
    <location>
        <position position="82"/>
    </location>
    <ligand>
        <name>5-phospho-alpha-D-ribose 1-diphosphate</name>
        <dbReference type="ChEBI" id="CHEBI:58017"/>
    </ligand>
</feature>
<keyword evidence="1 4" id="KW-0328">Glycosyltransferase</keyword>
<keyword evidence="4" id="KW-0479">Metal-binding</keyword>
<feature type="binding site" evidence="4">
    <location>
        <begin position="84"/>
        <end position="87"/>
    </location>
    <ligand>
        <name>5-phospho-alpha-D-ribose 1-diphosphate</name>
        <dbReference type="ChEBI" id="CHEBI:58017"/>
    </ligand>
</feature>
<feature type="binding site" evidence="4">
    <location>
        <position position="160"/>
    </location>
    <ligand>
        <name>anthranilate</name>
        <dbReference type="ChEBI" id="CHEBI:16567"/>
        <label>2</label>
    </ligand>
</feature>
<keyword evidence="4" id="KW-0057">Aromatic amino acid biosynthesis</keyword>
<feature type="domain" description="Glycosyl transferase family 3" evidence="5">
    <location>
        <begin position="68"/>
        <end position="318"/>
    </location>
</feature>
<dbReference type="PANTHER" id="PTHR43285:SF2">
    <property type="entry name" value="ANTHRANILATE PHOSPHORIBOSYLTRANSFERASE"/>
    <property type="match status" value="1"/>
</dbReference>
<feature type="binding site" evidence="4">
    <location>
        <position position="220"/>
    </location>
    <ligand>
        <name>Mg(2+)</name>
        <dbReference type="ChEBI" id="CHEBI:18420"/>
        <label>1</label>
    </ligand>
</feature>
<dbReference type="InterPro" id="IPR000312">
    <property type="entry name" value="Glycosyl_Trfase_fam3"/>
</dbReference>
<dbReference type="Proteomes" id="UP001354971">
    <property type="component" value="Unassembled WGS sequence"/>
</dbReference>
<comment type="pathway">
    <text evidence="4">Amino-acid biosynthesis; L-tryptophan biosynthesis; L-tryptophan from chorismate: step 2/5.</text>
</comment>
<proteinExistence type="inferred from homology"/>
<evidence type="ECO:0000256" key="2">
    <source>
        <dbReference type="ARBA" id="ARBA00022679"/>
    </source>
</evidence>
<dbReference type="EMBL" id="JAZDRP010000006">
    <property type="protein sequence ID" value="MEE2526814.1"/>
    <property type="molecule type" value="Genomic_DNA"/>
</dbReference>
<comment type="catalytic activity">
    <reaction evidence="4">
        <text>N-(5-phospho-beta-D-ribosyl)anthranilate + diphosphate = 5-phospho-alpha-D-ribose 1-diphosphate + anthranilate</text>
        <dbReference type="Rhea" id="RHEA:11768"/>
        <dbReference type="ChEBI" id="CHEBI:16567"/>
        <dbReference type="ChEBI" id="CHEBI:18277"/>
        <dbReference type="ChEBI" id="CHEBI:33019"/>
        <dbReference type="ChEBI" id="CHEBI:58017"/>
        <dbReference type="EC" id="2.4.2.18"/>
    </reaction>
</comment>
<accession>A0ABU7LTZ5</accession>
<dbReference type="PANTHER" id="PTHR43285">
    <property type="entry name" value="ANTHRANILATE PHOSPHORIBOSYLTRANSFERASE"/>
    <property type="match status" value="1"/>
</dbReference>
<dbReference type="EC" id="2.4.2.18" evidence="4"/>
<feature type="binding site" evidence="4">
    <location>
        <position position="114"/>
    </location>
    <ligand>
        <name>5-phospho-alpha-D-ribose 1-diphosphate</name>
        <dbReference type="ChEBI" id="CHEBI:58017"/>
    </ligand>
</feature>
<dbReference type="Gene3D" id="1.20.970.10">
    <property type="entry name" value="Transferase, Pyrimidine Nucleoside Phosphorylase, Chain C"/>
    <property type="match status" value="1"/>
</dbReference>
<feature type="binding site" evidence="4">
    <location>
        <begin position="102"/>
        <end position="110"/>
    </location>
    <ligand>
        <name>5-phospho-alpha-D-ribose 1-diphosphate</name>
        <dbReference type="ChEBI" id="CHEBI:58017"/>
    </ligand>
</feature>
<comment type="cofactor">
    <cofactor evidence="4">
        <name>Mg(2+)</name>
        <dbReference type="ChEBI" id="CHEBI:18420"/>
    </cofactor>
    <text evidence="4">Binds 2 magnesium ions per monomer.</text>
</comment>
<feature type="binding site" evidence="4">
    <location>
        <position position="74"/>
    </location>
    <ligand>
        <name>5-phospho-alpha-D-ribose 1-diphosphate</name>
        <dbReference type="ChEBI" id="CHEBI:58017"/>
    </ligand>
</feature>
<sequence>MLLGGNSLTEHEAHETLLAMAEEQTPAALGGAVLSALRLKGETAEEIRGFANAMRALAISPDIPGHEIAVDIVGTGGDGSGSLNLSTGAALLTAACGVPVIKHGNRSISSRSGSADVLETLGLPMPLSPDRARDCLAETGFTFLFAPGYHPAMKAIGPVRKTLGTATVFNVLGPLTNPARPPYMVVGAFSKQMAELMAGALSGMDIKRAFVIHGHPGWDEATPAGPYDLFDVTPGSVVYERRDSLDLGLPRCAPEDLAGGDCVHNALALRRALTGQEAGPHADALVLGAALALEVTGIAGDCAEGMAIARAAIADGRAGKLLERLEQVGAPA</sequence>
<reference evidence="7 8" key="1">
    <citation type="submission" date="2024-01" db="EMBL/GenBank/DDBJ databases">
        <title>Hyphobacterium bacterium isolated from marine sediment.</title>
        <authorList>
            <person name="Zhao S."/>
        </authorList>
    </citation>
    <scope>NUCLEOTIDE SEQUENCE [LARGE SCALE GENOMIC DNA]</scope>
    <source>
        <strain evidence="8">HN65</strain>
    </source>
</reference>
<evidence type="ECO:0000313" key="7">
    <source>
        <dbReference type="EMBL" id="MEE2526814.1"/>
    </source>
</evidence>
<feature type="binding site" evidence="4">
    <location>
        <begin position="77"/>
        <end position="78"/>
    </location>
    <ligand>
        <name>5-phospho-alpha-D-ribose 1-diphosphate</name>
        <dbReference type="ChEBI" id="CHEBI:58017"/>
    </ligand>
</feature>
<dbReference type="Pfam" id="PF00591">
    <property type="entry name" value="Glycos_transf_3"/>
    <property type="match status" value="1"/>
</dbReference>
<feature type="binding site" evidence="4">
    <location>
        <position position="74"/>
    </location>
    <ligand>
        <name>anthranilate</name>
        <dbReference type="ChEBI" id="CHEBI:16567"/>
        <label>1</label>
    </ligand>
</feature>
<dbReference type="InterPro" id="IPR036320">
    <property type="entry name" value="Glycosyl_Trfase_fam3_N_dom_sf"/>
</dbReference>
<comment type="subunit">
    <text evidence="4">Homodimer.</text>
</comment>
<evidence type="ECO:0000256" key="3">
    <source>
        <dbReference type="ARBA" id="ARBA00022822"/>
    </source>
</evidence>
<dbReference type="HAMAP" id="MF_00211">
    <property type="entry name" value="TrpD"/>
    <property type="match status" value="1"/>
</dbReference>
<keyword evidence="3 4" id="KW-0822">Tryptophan biosynthesis</keyword>